<dbReference type="GO" id="GO:0003700">
    <property type="term" value="F:DNA-binding transcription factor activity"/>
    <property type="evidence" value="ECO:0007669"/>
    <property type="project" value="InterPro"/>
</dbReference>
<keyword evidence="3" id="KW-0804">Transcription</keyword>
<evidence type="ECO:0000256" key="1">
    <source>
        <dbReference type="ARBA" id="ARBA00023015"/>
    </source>
</evidence>
<dbReference type="Pfam" id="PF07702">
    <property type="entry name" value="UTRA"/>
    <property type="match status" value="1"/>
</dbReference>
<evidence type="ECO:0000256" key="3">
    <source>
        <dbReference type="ARBA" id="ARBA00023163"/>
    </source>
</evidence>
<evidence type="ECO:0000256" key="2">
    <source>
        <dbReference type="ARBA" id="ARBA00023125"/>
    </source>
</evidence>
<dbReference type="InterPro" id="IPR011663">
    <property type="entry name" value="UTRA"/>
</dbReference>
<reference evidence="5" key="2">
    <citation type="submission" date="2021-04" db="EMBL/GenBank/DDBJ databases">
        <authorList>
            <person name="Gilroy R."/>
        </authorList>
    </citation>
    <scope>NUCLEOTIDE SEQUENCE</scope>
    <source>
        <strain evidence="5">ChiGjej4B4-18154</strain>
    </source>
</reference>
<proteinExistence type="predicted"/>
<evidence type="ECO:0000313" key="5">
    <source>
        <dbReference type="EMBL" id="HIZ31727.1"/>
    </source>
</evidence>
<dbReference type="Gene3D" id="3.40.1410.10">
    <property type="entry name" value="Chorismate lyase-like"/>
    <property type="match status" value="1"/>
</dbReference>
<dbReference type="CDD" id="cd07377">
    <property type="entry name" value="WHTH_GntR"/>
    <property type="match status" value="1"/>
</dbReference>
<reference evidence="5" key="1">
    <citation type="journal article" date="2021" name="PeerJ">
        <title>Extensive microbial diversity within the chicken gut microbiome revealed by metagenomics and culture.</title>
        <authorList>
            <person name="Gilroy R."/>
            <person name="Ravi A."/>
            <person name="Getino M."/>
            <person name="Pursley I."/>
            <person name="Horton D.L."/>
            <person name="Alikhan N.F."/>
            <person name="Baker D."/>
            <person name="Gharbi K."/>
            <person name="Hall N."/>
            <person name="Watson M."/>
            <person name="Adriaenssens E.M."/>
            <person name="Foster-Nyarko E."/>
            <person name="Jarju S."/>
            <person name="Secka A."/>
            <person name="Antonio M."/>
            <person name="Oren A."/>
            <person name="Chaudhuri R.R."/>
            <person name="La Ragione R."/>
            <person name="Hildebrand F."/>
            <person name="Pallen M.J."/>
        </authorList>
    </citation>
    <scope>NUCLEOTIDE SEQUENCE</scope>
    <source>
        <strain evidence="5">ChiGjej4B4-18154</strain>
    </source>
</reference>
<dbReference type="SMART" id="SM00866">
    <property type="entry name" value="UTRA"/>
    <property type="match status" value="1"/>
</dbReference>
<name>A0A9D2E6G7_9FIRM</name>
<evidence type="ECO:0000259" key="4">
    <source>
        <dbReference type="PROSITE" id="PS50949"/>
    </source>
</evidence>
<protein>
    <submittedName>
        <fullName evidence="5">GntR family transcriptional regulator</fullName>
    </submittedName>
</protein>
<dbReference type="AlphaFoldDB" id="A0A9D2E6G7"/>
<dbReference type="InterPro" id="IPR036390">
    <property type="entry name" value="WH_DNA-bd_sf"/>
</dbReference>
<dbReference type="Pfam" id="PF00392">
    <property type="entry name" value="GntR"/>
    <property type="match status" value="1"/>
</dbReference>
<organism evidence="5 6">
    <name type="scientific">Candidatus Allofournierella merdipullorum</name>
    <dbReference type="NCBI Taxonomy" id="2838595"/>
    <lineage>
        <taxon>Bacteria</taxon>
        <taxon>Bacillati</taxon>
        <taxon>Bacillota</taxon>
        <taxon>Clostridia</taxon>
        <taxon>Eubacteriales</taxon>
        <taxon>Oscillospiraceae</taxon>
        <taxon>Allofournierella</taxon>
    </lineage>
</organism>
<accession>A0A9D2E6G7</accession>
<dbReference type="SUPFAM" id="SSF64288">
    <property type="entry name" value="Chorismate lyase-like"/>
    <property type="match status" value="1"/>
</dbReference>
<dbReference type="PANTHER" id="PTHR44846:SF17">
    <property type="entry name" value="GNTR-FAMILY TRANSCRIPTIONAL REGULATOR"/>
    <property type="match status" value="1"/>
</dbReference>
<dbReference type="PROSITE" id="PS50949">
    <property type="entry name" value="HTH_GNTR"/>
    <property type="match status" value="1"/>
</dbReference>
<dbReference type="Proteomes" id="UP000824035">
    <property type="component" value="Unassembled WGS sequence"/>
</dbReference>
<feature type="domain" description="HTH gntR-type" evidence="4">
    <location>
        <begin position="15"/>
        <end position="83"/>
    </location>
</feature>
<gene>
    <name evidence="5" type="ORF">H9813_10940</name>
</gene>
<dbReference type="SMART" id="SM00345">
    <property type="entry name" value="HTH_GNTR"/>
    <property type="match status" value="1"/>
</dbReference>
<dbReference type="EMBL" id="DXBV01000114">
    <property type="protein sequence ID" value="HIZ31727.1"/>
    <property type="molecule type" value="Genomic_DNA"/>
</dbReference>
<comment type="caution">
    <text evidence="5">The sequence shown here is derived from an EMBL/GenBank/DDBJ whole genome shotgun (WGS) entry which is preliminary data.</text>
</comment>
<dbReference type="GO" id="GO:0003677">
    <property type="term" value="F:DNA binding"/>
    <property type="evidence" value="ECO:0007669"/>
    <property type="project" value="UniProtKB-KW"/>
</dbReference>
<sequence>MARTHRAEDGPLGGAVISQQIAARLLDEIRDGAYSAETKLPAEVELAANLGVSRTVIRDSLAELEREGYVERVRGIGTVINRQVAALRRRLDQKFEYNAMIQAMGRTPHADHISVQRLDADEALAARLALEPGQPVLMIKKRVLADRQPVIWSVDYLPAALFPPALLDRLDFGRPVFDVMEEASGVSVVSTVAHVSAVLGDPASRRILAVQPHEALLLLEEVSYTKLAKPVMYSLSYYTTFFDFALLRKKF</sequence>
<dbReference type="GO" id="GO:0045892">
    <property type="term" value="P:negative regulation of DNA-templated transcription"/>
    <property type="evidence" value="ECO:0007669"/>
    <property type="project" value="TreeGrafter"/>
</dbReference>
<dbReference type="PRINTS" id="PR00035">
    <property type="entry name" value="HTHGNTR"/>
</dbReference>
<keyword evidence="1" id="KW-0805">Transcription regulation</keyword>
<dbReference type="InterPro" id="IPR050679">
    <property type="entry name" value="Bact_HTH_transcr_reg"/>
</dbReference>
<dbReference type="InterPro" id="IPR000524">
    <property type="entry name" value="Tscrpt_reg_HTH_GntR"/>
</dbReference>
<dbReference type="PANTHER" id="PTHR44846">
    <property type="entry name" value="MANNOSYL-D-GLYCERATE TRANSPORT/METABOLISM SYSTEM REPRESSOR MNGR-RELATED"/>
    <property type="match status" value="1"/>
</dbReference>
<evidence type="ECO:0000313" key="6">
    <source>
        <dbReference type="Proteomes" id="UP000824035"/>
    </source>
</evidence>
<dbReference type="InterPro" id="IPR036388">
    <property type="entry name" value="WH-like_DNA-bd_sf"/>
</dbReference>
<dbReference type="SUPFAM" id="SSF46785">
    <property type="entry name" value="Winged helix' DNA-binding domain"/>
    <property type="match status" value="1"/>
</dbReference>
<keyword evidence="2" id="KW-0238">DNA-binding</keyword>
<dbReference type="InterPro" id="IPR028978">
    <property type="entry name" value="Chorismate_lyase_/UTRA_dom_sf"/>
</dbReference>
<dbReference type="Gene3D" id="1.10.10.10">
    <property type="entry name" value="Winged helix-like DNA-binding domain superfamily/Winged helix DNA-binding domain"/>
    <property type="match status" value="1"/>
</dbReference>